<feature type="compositionally biased region" description="Basic and acidic residues" evidence="1">
    <location>
        <begin position="67"/>
        <end position="83"/>
    </location>
</feature>
<evidence type="ECO:0000313" key="2">
    <source>
        <dbReference type="EMBL" id="GAP48254.1"/>
    </source>
</evidence>
<reference evidence="2" key="1">
    <citation type="journal article" date="2015" name="Genome Announc.">
        <title>Draft Genome Sequence of Thiostrepton-Producing Streptomyces azureus ATCC 14921.</title>
        <authorList>
            <person name="Sakihara K."/>
            <person name="Maeda J."/>
            <person name="Tashiro K."/>
            <person name="Fujino Y."/>
            <person name="Kuhara S."/>
            <person name="Ohshima T."/>
            <person name="Ogata S."/>
            <person name="Doi K."/>
        </authorList>
    </citation>
    <scope>NUCLEOTIDE SEQUENCE [LARGE SCALE GENOMIC DNA]</scope>
    <source>
        <strain evidence="2">ATCC14921</strain>
    </source>
</reference>
<feature type="region of interest" description="Disordered" evidence="1">
    <location>
        <begin position="1"/>
        <end position="83"/>
    </location>
</feature>
<dbReference type="Proteomes" id="UP000053859">
    <property type="component" value="Unassembled WGS sequence"/>
</dbReference>
<dbReference type="AlphaFoldDB" id="A0A0K8PLG8"/>
<sequence length="83" mass="9236">MSFVDGLPWAEPFRQATPLNAGPHSMQNPVDHLPVVSPPATTPVADRQERPKPFPLDICQITPPHVHINDPDKEQSHNRSDKS</sequence>
<evidence type="ECO:0000256" key="1">
    <source>
        <dbReference type="SAM" id="MobiDB-lite"/>
    </source>
</evidence>
<organism evidence="2 3">
    <name type="scientific">Streptomyces azureus</name>
    <dbReference type="NCBI Taxonomy" id="146537"/>
    <lineage>
        <taxon>Bacteria</taxon>
        <taxon>Bacillati</taxon>
        <taxon>Actinomycetota</taxon>
        <taxon>Actinomycetes</taxon>
        <taxon>Kitasatosporales</taxon>
        <taxon>Streptomycetaceae</taxon>
        <taxon>Streptomyces</taxon>
    </lineage>
</organism>
<gene>
    <name evidence="2" type="ORF">SAZU_3081</name>
</gene>
<evidence type="ECO:0000313" key="3">
    <source>
        <dbReference type="Proteomes" id="UP000053859"/>
    </source>
</evidence>
<accession>A0A0K8PLG8</accession>
<proteinExistence type="predicted"/>
<dbReference type="PATRIC" id="fig|146537.3.peg.3252"/>
<dbReference type="EMBL" id="DF968255">
    <property type="protein sequence ID" value="GAP48254.1"/>
    <property type="molecule type" value="Genomic_DNA"/>
</dbReference>
<name>A0A0K8PLG8_STRAJ</name>
<protein>
    <submittedName>
        <fullName evidence="2">Uncharacterized protein</fullName>
    </submittedName>
</protein>
<keyword evidence="3" id="KW-1185">Reference proteome</keyword>